<sequence length="159" mass="18741">MVTISIETIGEERFIRGFNRIEADMADMRPIFQDISLDFYRREKQIFARQGDPAGFKALSPAYKKWKSLHFPGRKIMQLTRRLMISLTDPDRAKAGDVVKKIGRKSAEFGSIVPYVHRHQMGTRGMPKRMIVQLTRKDKIRWGRMIHEWTKDLIREHLN</sequence>
<dbReference type="InterPro" id="IPR006522">
    <property type="entry name" value="Phage_virion_morphogenesis"/>
</dbReference>
<comment type="caution">
    <text evidence="1">The sequence shown here is derived from an EMBL/GenBank/DDBJ whole genome shotgun (WGS) entry which is preliminary data.</text>
</comment>
<evidence type="ECO:0000313" key="1">
    <source>
        <dbReference type="EMBL" id="KKN01550.1"/>
    </source>
</evidence>
<dbReference type="Pfam" id="PF05069">
    <property type="entry name" value="Phage_tail_S"/>
    <property type="match status" value="1"/>
</dbReference>
<proteinExistence type="predicted"/>
<accession>A0A0F9M2E3</accession>
<name>A0A0F9M2E3_9ZZZZ</name>
<dbReference type="EMBL" id="LAZR01005248">
    <property type="protein sequence ID" value="KKN01550.1"/>
    <property type="molecule type" value="Genomic_DNA"/>
</dbReference>
<protein>
    <recommendedName>
        <fullName evidence="2">Phage virion morphogenesis protein</fullName>
    </recommendedName>
</protein>
<dbReference type="AlphaFoldDB" id="A0A0F9M2E3"/>
<gene>
    <name evidence="1" type="ORF">LCGC14_1126660</name>
</gene>
<organism evidence="1">
    <name type="scientific">marine sediment metagenome</name>
    <dbReference type="NCBI Taxonomy" id="412755"/>
    <lineage>
        <taxon>unclassified sequences</taxon>
        <taxon>metagenomes</taxon>
        <taxon>ecological metagenomes</taxon>
    </lineage>
</organism>
<reference evidence="1" key="1">
    <citation type="journal article" date="2015" name="Nature">
        <title>Complex archaea that bridge the gap between prokaryotes and eukaryotes.</title>
        <authorList>
            <person name="Spang A."/>
            <person name="Saw J.H."/>
            <person name="Jorgensen S.L."/>
            <person name="Zaremba-Niedzwiedzka K."/>
            <person name="Martijn J."/>
            <person name="Lind A.E."/>
            <person name="van Eijk R."/>
            <person name="Schleper C."/>
            <person name="Guy L."/>
            <person name="Ettema T.J."/>
        </authorList>
    </citation>
    <scope>NUCLEOTIDE SEQUENCE</scope>
</reference>
<evidence type="ECO:0008006" key="2">
    <source>
        <dbReference type="Google" id="ProtNLM"/>
    </source>
</evidence>